<dbReference type="GO" id="GO:0005524">
    <property type="term" value="F:ATP binding"/>
    <property type="evidence" value="ECO:0007669"/>
    <property type="project" value="UniProtKB-UniRule"/>
</dbReference>
<dbReference type="EMBL" id="EF092842">
    <property type="protein sequence ID" value="ABK91937.1"/>
    <property type="molecule type" value="Genomic_DNA"/>
</dbReference>
<evidence type="ECO:0000256" key="2">
    <source>
        <dbReference type="ARBA" id="ARBA00022840"/>
    </source>
</evidence>
<feature type="domain" description="Protein kinase" evidence="4">
    <location>
        <begin position="284"/>
        <end position="563"/>
    </location>
</feature>
<dbReference type="SMART" id="SM00220">
    <property type="entry name" value="S_TKc"/>
    <property type="match status" value="1"/>
</dbReference>
<dbReference type="VEuPathDB" id="ToxoDB:TGMAS_258800"/>
<keyword evidence="1 3" id="KW-0547">Nucleotide-binding</keyword>
<dbReference type="SMR" id="A1E140"/>
<dbReference type="VEuPathDB" id="ToxoDB:TGRH88_071240"/>
<dbReference type="IntAct" id="A1E140">
    <property type="interactions" value="1"/>
</dbReference>
<feature type="binding site" evidence="3">
    <location>
        <position position="313"/>
    </location>
    <ligand>
        <name>ATP</name>
        <dbReference type="ChEBI" id="CHEBI:30616"/>
    </ligand>
</feature>
<dbReference type="VEuPathDB" id="ToxoDB:TGDOM2_205250"/>
<dbReference type="GO" id="GO:0004674">
    <property type="term" value="F:protein serine/threonine kinase activity"/>
    <property type="evidence" value="ECO:0007669"/>
    <property type="project" value="TreeGrafter"/>
</dbReference>
<dbReference type="GO" id="GO:0044773">
    <property type="term" value="P:mitotic DNA damage checkpoint signaling"/>
    <property type="evidence" value="ECO:0007669"/>
    <property type="project" value="TreeGrafter"/>
</dbReference>
<dbReference type="Gene3D" id="3.30.200.20">
    <property type="entry name" value="Phosphorylase Kinase, domain 1"/>
    <property type="match status" value="1"/>
</dbReference>
<reference evidence="5" key="1">
    <citation type="journal article" date="2006" name="Science">
        <title>Polymorphic secreted kinases are key virulence factors in toxoplasmosis.</title>
        <authorList>
            <person name="Saeij J.P."/>
            <person name="Boyle J.P."/>
            <person name="Coller S."/>
            <person name="Taylor S."/>
            <person name="Sibley L.D."/>
            <person name="Brooke-Powell E.T."/>
            <person name="Ajioka J.W."/>
            <person name="Boothroyd J.C."/>
        </authorList>
    </citation>
    <scope>NUCLEOTIDE SEQUENCE</scope>
    <source>
        <strain evidence="5">CTG</strain>
    </source>
</reference>
<dbReference type="SUPFAM" id="SSF56112">
    <property type="entry name" value="Protein kinase-like (PK-like)"/>
    <property type="match status" value="1"/>
</dbReference>
<dbReference type="PHI-base" id="PHI:4050"/>
<dbReference type="Pfam" id="PF14531">
    <property type="entry name" value="Kinase-like"/>
    <property type="match status" value="1"/>
</dbReference>
<evidence type="ECO:0000256" key="3">
    <source>
        <dbReference type="PROSITE-ProRule" id="PRU10141"/>
    </source>
</evidence>
<sequence length="586" mass="65708">MLGRLIQPLTKHYHILQFCTHPSTVCVNVVMFSVQRPSLTCTVVRMGLATLLRKTACLAGLTVALVFLLFQVQDGTGITLRPSKLDSKPTISLDSQQHVANKRGSATVGHYKYSLAGATESTRDVSLLEERAQHGVNTQETNQRRTTFQRLVNRLRRRERDGAVSGFAADSPSRPRLSVRQRLAQLLRRAKSFFTHGIRRYYSQGRNRLRSWWAQRRRSGLVFEKADSGCVIGKRILAHMREQIRQPQALESSQRLDGILTAAAWPPDVPAKFVSLTTGETRTLVRGAPLGSGGFAAVYQVTDVETNEELAVKVIISEKKPTDETMRDLERESFCYKNFSLAKTAKDAQENWRFMVASDVVTLEGQPATTEVVIGSATKWVPNYFLLMMRAETDMSKVISWLFGDASVNNSELGLVVRMHLSSQAIRLVANVQAQGIVHTDIKPPNFLLLKDGRLFLGDFGTYKTNNSVGPAIGTPGYEPPEQPFHSYGVTYTFATDAWQLGITLYCIWCKESPTPADGIWDYLHFADCSSTPELVQDLIRNLLNREPQKRMLPLQALKTAAFNEMDSVVKRAAQNFEQQEHLQTE</sequence>
<proteinExistence type="evidence at protein level"/>
<dbReference type="VEuPathDB" id="ToxoDB:TGVEG_205250"/>
<evidence type="ECO:0000259" key="4">
    <source>
        <dbReference type="PROSITE" id="PS50011"/>
    </source>
</evidence>
<dbReference type="GO" id="GO:0005634">
    <property type="term" value="C:nucleus"/>
    <property type="evidence" value="ECO:0007669"/>
    <property type="project" value="TreeGrafter"/>
</dbReference>
<evidence type="ECO:0000256" key="1">
    <source>
        <dbReference type="ARBA" id="ARBA00022741"/>
    </source>
</evidence>
<dbReference type="InterPro" id="IPR011009">
    <property type="entry name" value="Kinase-like_dom_sf"/>
</dbReference>
<organism evidence="5">
    <name type="scientific">Toxoplasma gondii</name>
    <dbReference type="NCBI Taxonomy" id="5811"/>
    <lineage>
        <taxon>Eukaryota</taxon>
        <taxon>Sar</taxon>
        <taxon>Alveolata</taxon>
        <taxon>Apicomplexa</taxon>
        <taxon>Conoidasida</taxon>
        <taxon>Coccidia</taxon>
        <taxon>Eucoccidiorida</taxon>
        <taxon>Eimeriorina</taxon>
        <taxon>Sarcocystidae</taxon>
        <taxon>Toxoplasma</taxon>
    </lineage>
</organism>
<gene>
    <name evidence="5" type="primary">ROP18</name>
</gene>
<dbReference type="PROSITE" id="PS50011">
    <property type="entry name" value="PROTEIN_KINASE_DOM"/>
    <property type="match status" value="1"/>
</dbReference>
<dbReference type="PANTHER" id="PTHR44167">
    <property type="entry name" value="OVARIAN-SPECIFIC SERINE/THREONINE-PROTEIN KINASE LOK-RELATED"/>
    <property type="match status" value="1"/>
</dbReference>
<comment type="interaction">
    <interactant intactId="EBI-15902261">
        <id>A1E140</id>
    </interactant>
    <interactant intactId="EBI-6910173">
        <id>Q9QZ85</id>
        <label>Iigp1</label>
    </interactant>
    <organismsDiffer>true</organismsDiffer>
    <experiments>3</experiments>
</comment>
<dbReference type="PROSITE" id="PS00108">
    <property type="entry name" value="PROTEIN_KINASE_ST"/>
    <property type="match status" value="1"/>
</dbReference>
<dbReference type="DIP" id="DIP-58959N"/>
<dbReference type="PANTHER" id="PTHR44167:SF24">
    <property type="entry name" value="SERINE_THREONINE-PROTEIN KINASE CHK2"/>
    <property type="match status" value="1"/>
</dbReference>
<dbReference type="VEuPathDB" id="ToxoDB:TGFOU_258800"/>
<dbReference type="AlphaFoldDB" id="A1E140"/>
<dbReference type="VEuPathDB" id="ToxoDB:TGP89_205250"/>
<evidence type="ECO:0000313" key="5">
    <source>
        <dbReference type="EMBL" id="ABK91937.1"/>
    </source>
</evidence>
<dbReference type="InterPro" id="IPR016815">
    <property type="entry name" value="ROP4/5"/>
</dbReference>
<protein>
    <submittedName>
        <fullName evidence="5">Rhoptry protein 18</fullName>
    </submittedName>
</protein>
<dbReference type="InterPro" id="IPR000719">
    <property type="entry name" value="Prot_kinase_dom"/>
</dbReference>
<dbReference type="VEuPathDB" id="ToxoDB:TGVAND_258800"/>
<dbReference type="InterPro" id="IPR017441">
    <property type="entry name" value="Protein_kinase_ATP_BS"/>
</dbReference>
<dbReference type="PIRSF" id="PIRSF022995">
    <property type="entry name" value="Rhoptry_ROP2"/>
    <property type="match status" value="1"/>
</dbReference>
<dbReference type="Gene3D" id="1.10.510.10">
    <property type="entry name" value="Transferase(Phosphotransferase) domain 1"/>
    <property type="match status" value="1"/>
</dbReference>
<keyword evidence="2 3" id="KW-0067">ATP-binding</keyword>
<name>A1E140_TOXGO</name>
<dbReference type="VEuPathDB" id="ToxoDB:TGRUB_258800"/>
<dbReference type="PROSITE" id="PS00107">
    <property type="entry name" value="PROTEIN_KINASE_ATP"/>
    <property type="match status" value="1"/>
</dbReference>
<dbReference type="VEuPathDB" id="ToxoDB:TGCAST_258800"/>
<dbReference type="InterPro" id="IPR027916">
    <property type="entry name" value="Kinase-like_dom_ROP"/>
</dbReference>
<dbReference type="VEuPathDB" id="ToxoDB:TGME49_258800"/>
<dbReference type="InterPro" id="IPR008271">
    <property type="entry name" value="Ser/Thr_kinase_AS"/>
</dbReference>
<dbReference type="VEuPathDB" id="ToxoDB:TGCOUG_258800"/>
<dbReference type="VEuPathDB" id="ToxoDB:TGGT1_258800"/>
<accession>A1E140</accession>
<dbReference type="VEuPathDB" id="ToxoDB:TGPRC2_258800"/>
<dbReference type="VEuPathDB" id="ToxoDB:TGARI_258800"/>